<dbReference type="SUPFAM" id="SSF53822">
    <property type="entry name" value="Periplasmic binding protein-like I"/>
    <property type="match status" value="1"/>
</dbReference>
<evidence type="ECO:0000256" key="2">
    <source>
        <dbReference type="ARBA" id="ARBA00007639"/>
    </source>
</evidence>
<dbReference type="Gene3D" id="3.40.50.2300">
    <property type="match status" value="2"/>
</dbReference>
<dbReference type="Pfam" id="PF13407">
    <property type="entry name" value="Peripla_BP_4"/>
    <property type="match status" value="1"/>
</dbReference>
<organism evidence="5 7">
    <name type="scientific">Klebsiella grimontii</name>
    <dbReference type="NCBI Taxonomy" id="2058152"/>
    <lineage>
        <taxon>Bacteria</taxon>
        <taxon>Pseudomonadati</taxon>
        <taxon>Pseudomonadota</taxon>
        <taxon>Gammaproteobacteria</taxon>
        <taxon>Enterobacterales</taxon>
        <taxon>Enterobacteriaceae</taxon>
        <taxon>Klebsiella/Raoultella group</taxon>
        <taxon>Klebsiella</taxon>
    </lineage>
</organism>
<dbReference type="AlphaFoldDB" id="A0A285B0Q3"/>
<proteinExistence type="inferred from homology"/>
<evidence type="ECO:0000313" key="7">
    <source>
        <dbReference type="Proteomes" id="UP000220639"/>
    </source>
</evidence>
<dbReference type="InterPro" id="IPR025997">
    <property type="entry name" value="SBP_2_dom"/>
</dbReference>
<dbReference type="PANTHER" id="PTHR46847:SF1">
    <property type="entry name" value="D-ALLOSE-BINDING PERIPLASMIC PROTEIN-RELATED"/>
    <property type="match status" value="1"/>
</dbReference>
<dbReference type="PANTHER" id="PTHR46847">
    <property type="entry name" value="D-ALLOSE-BINDING PERIPLASMIC PROTEIN-RELATED"/>
    <property type="match status" value="1"/>
</dbReference>
<accession>A0A285B0Q3</accession>
<evidence type="ECO:0000313" key="6">
    <source>
        <dbReference type="EMBL" id="STW08569.1"/>
    </source>
</evidence>
<evidence type="ECO:0000313" key="5">
    <source>
        <dbReference type="EMBL" id="SNU34472.1"/>
    </source>
</evidence>
<evidence type="ECO:0000256" key="1">
    <source>
        <dbReference type="ARBA" id="ARBA00004196"/>
    </source>
</evidence>
<sequence>MAVIVMLLLRSHLHHRTIITMSQKMKLLPIALGLLSLASVNALAAEALSLQGKTIGVAVVGTQHFWDREAYKGATEEVEKLGGKAIGVDGGRDNQVHANNHDILLSRKVDAVISILGDSAVEPKFKALRDAGIPVFTVDHVSKYSVNNTTSDNYTLGSTIGRYMADELGGKGNVAVFNAFSSSLRICGIRYDQWKYVLKDYPDIHIIQPELAEQFANSPEDARKKTLELLSQYPKGKLDAIHVACWDQPAIGIVQALEETGRDKDVKVTAIDAGPETLEIMAEPGSPFVANVAQQPHLIGQTSADNVARYFDKQKLPLQTFIPVVPVKGPQEAKAVYKQLGYGELQ</sequence>
<protein>
    <submittedName>
        <fullName evidence="5">Sugar ABC transporter periplasmic sugar-binding protein</fullName>
    </submittedName>
</protein>
<reference evidence="6 8" key="3">
    <citation type="submission" date="2018-06" db="EMBL/GenBank/DDBJ databases">
        <authorList>
            <consortium name="Pathogen Informatics"/>
            <person name="Doyle S."/>
        </authorList>
    </citation>
    <scope>NUCLEOTIDE SEQUENCE [LARGE SCALE GENOMIC DNA]</scope>
    <source>
        <strain evidence="6 8">NCTC9149</strain>
    </source>
</reference>
<evidence type="ECO:0000256" key="3">
    <source>
        <dbReference type="ARBA" id="ARBA00022729"/>
    </source>
</evidence>
<reference evidence="7" key="1">
    <citation type="submission" date="2017-08" db="EMBL/GenBank/DDBJ databases">
        <authorList>
            <person name="Brisse S."/>
        </authorList>
    </citation>
    <scope>NUCLEOTIDE SEQUENCE [LARGE SCALE GENOMIC DNA]</scope>
    <source>
        <strain evidence="7">06D021</strain>
    </source>
</reference>
<dbReference type="CDD" id="cd06305">
    <property type="entry name" value="PBP1_methylthioribose_binding-like"/>
    <property type="match status" value="1"/>
</dbReference>
<dbReference type="InterPro" id="IPR028082">
    <property type="entry name" value="Peripla_BP_I"/>
</dbReference>
<dbReference type="Proteomes" id="UP000220639">
    <property type="component" value="Unassembled WGS sequence"/>
</dbReference>
<keyword evidence="3" id="KW-0732">Signal</keyword>
<gene>
    <name evidence="6" type="primary">ytfQ_1</name>
    <name evidence="5" type="ORF">KOSB73_220591</name>
    <name evidence="6" type="ORF">NCTC9149_05035</name>
</gene>
<dbReference type="EMBL" id="UGMX01000002">
    <property type="protein sequence ID" value="STW08569.1"/>
    <property type="molecule type" value="Genomic_DNA"/>
</dbReference>
<dbReference type="GO" id="GO:0055085">
    <property type="term" value="P:transmembrane transport"/>
    <property type="evidence" value="ECO:0007669"/>
    <property type="project" value="UniProtKB-ARBA"/>
</dbReference>
<comment type="similarity">
    <text evidence="2">Belongs to the bacterial solute-binding protein 2 family.</text>
</comment>
<feature type="domain" description="Periplasmic binding protein" evidence="4">
    <location>
        <begin position="55"/>
        <end position="314"/>
    </location>
</feature>
<dbReference type="GO" id="GO:0030246">
    <property type="term" value="F:carbohydrate binding"/>
    <property type="evidence" value="ECO:0007669"/>
    <property type="project" value="UniProtKB-ARBA"/>
</dbReference>
<evidence type="ECO:0000313" key="8">
    <source>
        <dbReference type="Proteomes" id="UP000254571"/>
    </source>
</evidence>
<comment type="subcellular location">
    <subcellularLocation>
        <location evidence="1">Cell envelope</location>
    </subcellularLocation>
</comment>
<reference evidence="5" key="2">
    <citation type="submission" date="2017-08" db="EMBL/GenBank/DDBJ databases">
        <authorList>
            <person name="de Groot N.N."/>
        </authorList>
    </citation>
    <scope>NUCLEOTIDE SEQUENCE [LARGE SCALE GENOMIC DNA]</scope>
    <source>
        <strain evidence="5">06D021</strain>
    </source>
</reference>
<dbReference type="GO" id="GO:0030313">
    <property type="term" value="C:cell envelope"/>
    <property type="evidence" value="ECO:0007669"/>
    <property type="project" value="UniProtKB-SubCell"/>
</dbReference>
<evidence type="ECO:0000259" key="4">
    <source>
        <dbReference type="Pfam" id="PF13407"/>
    </source>
</evidence>
<name>A0A285B0Q3_9ENTR</name>
<dbReference type="EMBL" id="FZTC01000015">
    <property type="protein sequence ID" value="SNU34472.1"/>
    <property type="molecule type" value="Genomic_DNA"/>
</dbReference>
<dbReference type="Proteomes" id="UP000254571">
    <property type="component" value="Unassembled WGS sequence"/>
</dbReference>